<proteinExistence type="predicted"/>
<dbReference type="Proteomes" id="UP000037035">
    <property type="component" value="Unassembled WGS sequence"/>
</dbReference>
<comment type="caution">
    <text evidence="1">The sequence shown here is derived from an EMBL/GenBank/DDBJ whole genome shotgun (WGS) entry which is preliminary data.</text>
</comment>
<name>A0A0L6UK54_9BASI</name>
<feature type="non-terminal residue" evidence="1">
    <location>
        <position position="1"/>
    </location>
</feature>
<evidence type="ECO:0000313" key="1">
    <source>
        <dbReference type="EMBL" id="KNZ48916.1"/>
    </source>
</evidence>
<sequence length="116" mass="13387">HSSAVTSVFFTCITILICNNETVPQNVFVSSYFHLTYFPELQPIDLGFGSIKSRLQSNPILSKALYKKWEIHKRNAYNLKPQFCPSYYKPFGYFVLLQKSENQISSLFSDCVTFLV</sequence>
<dbReference type="VEuPathDB" id="FungiDB:VP01_5324g1"/>
<gene>
    <name evidence="1" type="ORF">VP01_5324g1</name>
</gene>
<organism evidence="1 2">
    <name type="scientific">Puccinia sorghi</name>
    <dbReference type="NCBI Taxonomy" id="27349"/>
    <lineage>
        <taxon>Eukaryota</taxon>
        <taxon>Fungi</taxon>
        <taxon>Dikarya</taxon>
        <taxon>Basidiomycota</taxon>
        <taxon>Pucciniomycotina</taxon>
        <taxon>Pucciniomycetes</taxon>
        <taxon>Pucciniales</taxon>
        <taxon>Pucciniaceae</taxon>
        <taxon>Puccinia</taxon>
    </lineage>
</organism>
<dbReference type="EMBL" id="LAVV01010525">
    <property type="protein sequence ID" value="KNZ48916.1"/>
    <property type="molecule type" value="Genomic_DNA"/>
</dbReference>
<dbReference type="AlphaFoldDB" id="A0A0L6UK54"/>
<evidence type="ECO:0000313" key="2">
    <source>
        <dbReference type="Proteomes" id="UP000037035"/>
    </source>
</evidence>
<accession>A0A0L6UK54</accession>
<keyword evidence="2" id="KW-1185">Reference proteome</keyword>
<reference evidence="1 2" key="1">
    <citation type="submission" date="2015-08" db="EMBL/GenBank/DDBJ databases">
        <title>Next Generation Sequencing and Analysis of the Genome of Puccinia sorghi L Schw, the Causal Agent of Maize Common Rust.</title>
        <authorList>
            <person name="Rochi L."/>
            <person name="Burguener G."/>
            <person name="Darino M."/>
            <person name="Turjanski A."/>
            <person name="Kreff E."/>
            <person name="Dieguez M.J."/>
            <person name="Sacco F."/>
        </authorList>
    </citation>
    <scope>NUCLEOTIDE SEQUENCE [LARGE SCALE GENOMIC DNA]</scope>
    <source>
        <strain evidence="1 2">RO10H11247</strain>
    </source>
</reference>
<protein>
    <submittedName>
        <fullName evidence="1">Putative signal peptide protein</fullName>
    </submittedName>
</protein>